<reference evidence="2" key="2">
    <citation type="submission" date="2017-12" db="EMBL/GenBank/DDBJ databases">
        <title>Genome sequence of the Bar-tailed Godwit (Limosa lapponica baueri).</title>
        <authorList>
            <person name="Lima N.C.B."/>
            <person name="Parody-Merino A.M."/>
            <person name="Battley P.F."/>
            <person name="Fidler A.E."/>
            <person name="Prosdocimi F."/>
        </authorList>
    </citation>
    <scope>NUCLEOTIDE SEQUENCE [LARGE SCALE GENOMIC DNA]</scope>
</reference>
<accession>A0A2I0UDA7</accession>
<proteinExistence type="predicted"/>
<evidence type="ECO:0008006" key="3">
    <source>
        <dbReference type="Google" id="ProtNLM"/>
    </source>
</evidence>
<dbReference type="Proteomes" id="UP000233556">
    <property type="component" value="Unassembled WGS sequence"/>
</dbReference>
<protein>
    <recommendedName>
        <fullName evidence="3">Rna-directed dna polymerase from mobile element jockey-like</fullName>
    </recommendedName>
</protein>
<organism evidence="1 2">
    <name type="scientific">Limosa lapponica baueri</name>
    <dbReference type="NCBI Taxonomy" id="1758121"/>
    <lineage>
        <taxon>Eukaryota</taxon>
        <taxon>Metazoa</taxon>
        <taxon>Chordata</taxon>
        <taxon>Craniata</taxon>
        <taxon>Vertebrata</taxon>
        <taxon>Euteleostomi</taxon>
        <taxon>Archelosauria</taxon>
        <taxon>Archosauria</taxon>
        <taxon>Dinosauria</taxon>
        <taxon>Saurischia</taxon>
        <taxon>Theropoda</taxon>
        <taxon>Coelurosauria</taxon>
        <taxon>Aves</taxon>
        <taxon>Neognathae</taxon>
        <taxon>Neoaves</taxon>
        <taxon>Charadriiformes</taxon>
        <taxon>Scolopacidae</taxon>
        <taxon>Limosa</taxon>
    </lineage>
</organism>
<evidence type="ECO:0000313" key="2">
    <source>
        <dbReference type="Proteomes" id="UP000233556"/>
    </source>
</evidence>
<name>A0A2I0UDA7_LIMLA</name>
<sequence>MRFNKAKCKVLHMDWGNPKDKYRLDGEWIGSSPAEKDLGIMVDEKLDQEINISIAIEKLDKIYKGNIGPKHILIA</sequence>
<dbReference type="AlphaFoldDB" id="A0A2I0UDA7"/>
<keyword evidence="2" id="KW-1185">Reference proteome</keyword>
<reference evidence="2" key="1">
    <citation type="submission" date="2017-11" db="EMBL/GenBank/DDBJ databases">
        <authorList>
            <person name="Lima N.C."/>
            <person name="Parody-Merino A.M."/>
            <person name="Battley P.F."/>
            <person name="Fidler A.E."/>
            <person name="Prosdocimi F."/>
        </authorList>
    </citation>
    <scope>NUCLEOTIDE SEQUENCE [LARGE SCALE GENOMIC DNA]</scope>
</reference>
<dbReference type="OrthoDB" id="73680at2759"/>
<evidence type="ECO:0000313" key="1">
    <source>
        <dbReference type="EMBL" id="PKU44032.1"/>
    </source>
</evidence>
<dbReference type="EMBL" id="KZ505855">
    <property type="protein sequence ID" value="PKU44032.1"/>
    <property type="molecule type" value="Genomic_DNA"/>
</dbReference>
<gene>
    <name evidence="1" type="ORF">llap_5680</name>
</gene>